<keyword evidence="5 6" id="KW-0472">Membrane</keyword>
<sequence>MTILAGLHKRKRVEDVEELDGSAPAKVSQRSSETIKSHDDVAGDVIAAGGRAQYDEPVASYEGRHRWDPLATWTAEEEKTLVRRLDSRICSWVCFMFFALQLDRGNITLALSDNMLSDLGLTEANYNYGMTIFYICFLCAEMPSNMICKKLGPDVWIPMQMCAWSVVACLQSRITGQQTFYLTRALMGLLEGGFIPDVVLYLSYFYKSKELPIRLSWFWSAYICTNMVSALLALGILHLREGTGWAGWRWLFALEGGLTAVVGVTSWFYLPPSPTQTASRLRGRDGWFTARQETIMVNRVLRDDPGKGGMHNRQGLTLRLLRDALLDYDLWPIYLLGLTWSVPAAPNVAYLTLNLKHLGFDPFQTSLLTIPAWALLFVQLVTWTWVSERFEAGRFWIVLVAQIWLFPLVLTLELLPDTASPWAWYAVSSLVIGYPYVHAILVGLTSRNAGSVRTRTVGSALYNMCVQASNVIASNVYGPADAPYYRSGNKVLLGVIAWNVVVIVSSRYYYAWRNRQKAAQWDAMSPEDKDRYLATTTDLGSKRLDFRFAH</sequence>
<evidence type="ECO:0000256" key="2">
    <source>
        <dbReference type="ARBA" id="ARBA00022448"/>
    </source>
</evidence>
<gene>
    <name evidence="7" type="ORF">P8C59_006925</name>
</gene>
<feature type="transmembrane region" description="Helical" evidence="6">
    <location>
        <begin position="181"/>
        <end position="205"/>
    </location>
</feature>
<organism evidence="7 8">
    <name type="scientific">Phyllachora maydis</name>
    <dbReference type="NCBI Taxonomy" id="1825666"/>
    <lineage>
        <taxon>Eukaryota</taxon>
        <taxon>Fungi</taxon>
        <taxon>Dikarya</taxon>
        <taxon>Ascomycota</taxon>
        <taxon>Pezizomycotina</taxon>
        <taxon>Sordariomycetes</taxon>
        <taxon>Sordariomycetidae</taxon>
        <taxon>Phyllachorales</taxon>
        <taxon>Phyllachoraceae</taxon>
        <taxon>Phyllachora</taxon>
    </lineage>
</organism>
<feature type="transmembrane region" description="Helical" evidence="6">
    <location>
        <begin position="422"/>
        <end position="444"/>
    </location>
</feature>
<dbReference type="AlphaFoldDB" id="A0AAD9I7F6"/>
<feature type="transmembrane region" description="Helical" evidence="6">
    <location>
        <begin position="251"/>
        <end position="270"/>
    </location>
</feature>
<proteinExistence type="predicted"/>
<dbReference type="PANTHER" id="PTHR43791:SF104">
    <property type="entry name" value="MAJOR FACILITATOR SUPERFAMILY (MFS) PROFILE DOMAIN-CONTAINING PROTEIN-RELATED"/>
    <property type="match status" value="1"/>
</dbReference>
<dbReference type="SUPFAM" id="SSF103473">
    <property type="entry name" value="MFS general substrate transporter"/>
    <property type="match status" value="1"/>
</dbReference>
<evidence type="ECO:0000256" key="6">
    <source>
        <dbReference type="SAM" id="Phobius"/>
    </source>
</evidence>
<dbReference type="InterPro" id="IPR011701">
    <property type="entry name" value="MFS"/>
</dbReference>
<feature type="transmembrane region" description="Helical" evidence="6">
    <location>
        <begin position="365"/>
        <end position="386"/>
    </location>
</feature>
<keyword evidence="4 6" id="KW-1133">Transmembrane helix</keyword>
<evidence type="ECO:0000256" key="5">
    <source>
        <dbReference type="ARBA" id="ARBA00023136"/>
    </source>
</evidence>
<name>A0AAD9I7F6_9PEZI</name>
<dbReference type="Proteomes" id="UP001217918">
    <property type="component" value="Unassembled WGS sequence"/>
</dbReference>
<protein>
    <recommendedName>
        <fullName evidence="9">Phthalate transporter</fullName>
    </recommendedName>
</protein>
<comment type="caution">
    <text evidence="7">The sequence shown here is derived from an EMBL/GenBank/DDBJ whole genome shotgun (WGS) entry which is preliminary data.</text>
</comment>
<evidence type="ECO:0000256" key="4">
    <source>
        <dbReference type="ARBA" id="ARBA00022989"/>
    </source>
</evidence>
<dbReference type="GO" id="GO:0016020">
    <property type="term" value="C:membrane"/>
    <property type="evidence" value="ECO:0007669"/>
    <property type="project" value="UniProtKB-SubCell"/>
</dbReference>
<evidence type="ECO:0000256" key="3">
    <source>
        <dbReference type="ARBA" id="ARBA00022692"/>
    </source>
</evidence>
<evidence type="ECO:0000256" key="1">
    <source>
        <dbReference type="ARBA" id="ARBA00004141"/>
    </source>
</evidence>
<accession>A0AAD9I7F6</accession>
<evidence type="ECO:0000313" key="8">
    <source>
        <dbReference type="Proteomes" id="UP001217918"/>
    </source>
</evidence>
<dbReference type="PANTHER" id="PTHR43791">
    <property type="entry name" value="PERMEASE-RELATED"/>
    <property type="match status" value="1"/>
</dbReference>
<dbReference type="Gene3D" id="1.20.1250.20">
    <property type="entry name" value="MFS general substrate transporter like domains"/>
    <property type="match status" value="1"/>
</dbReference>
<reference evidence="7" key="1">
    <citation type="journal article" date="2023" name="Mol. Plant Microbe Interact.">
        <title>Elucidating the Obligate Nature and Biological Capacity of an Invasive Fungal Corn Pathogen.</title>
        <authorList>
            <person name="MacCready J.S."/>
            <person name="Roggenkamp E.M."/>
            <person name="Gdanetz K."/>
            <person name="Chilvers M.I."/>
        </authorList>
    </citation>
    <scope>NUCLEOTIDE SEQUENCE</scope>
    <source>
        <strain evidence="7">PM02</strain>
    </source>
</reference>
<dbReference type="GO" id="GO:0022857">
    <property type="term" value="F:transmembrane transporter activity"/>
    <property type="evidence" value="ECO:0007669"/>
    <property type="project" value="InterPro"/>
</dbReference>
<feature type="transmembrane region" description="Helical" evidence="6">
    <location>
        <begin position="217"/>
        <end position="239"/>
    </location>
</feature>
<feature type="transmembrane region" description="Helical" evidence="6">
    <location>
        <begin position="491"/>
        <end position="510"/>
    </location>
</feature>
<keyword evidence="8" id="KW-1185">Reference proteome</keyword>
<dbReference type="FunFam" id="1.20.1250.20:FF:000106">
    <property type="entry name" value="MFS transporter, putative"/>
    <property type="match status" value="1"/>
</dbReference>
<dbReference type="InterPro" id="IPR036259">
    <property type="entry name" value="MFS_trans_sf"/>
</dbReference>
<comment type="subcellular location">
    <subcellularLocation>
        <location evidence="1">Membrane</location>
        <topology evidence="1">Multi-pass membrane protein</topology>
    </subcellularLocation>
</comment>
<dbReference type="Pfam" id="PF07690">
    <property type="entry name" value="MFS_1"/>
    <property type="match status" value="1"/>
</dbReference>
<dbReference type="EMBL" id="JAQQPM010000006">
    <property type="protein sequence ID" value="KAK2072578.1"/>
    <property type="molecule type" value="Genomic_DNA"/>
</dbReference>
<feature type="transmembrane region" description="Helical" evidence="6">
    <location>
        <begin position="331"/>
        <end position="353"/>
    </location>
</feature>
<feature type="transmembrane region" description="Helical" evidence="6">
    <location>
        <begin position="392"/>
        <end position="415"/>
    </location>
</feature>
<keyword evidence="3 6" id="KW-0812">Transmembrane</keyword>
<evidence type="ECO:0000313" key="7">
    <source>
        <dbReference type="EMBL" id="KAK2072578.1"/>
    </source>
</evidence>
<evidence type="ECO:0008006" key="9">
    <source>
        <dbReference type="Google" id="ProtNLM"/>
    </source>
</evidence>
<keyword evidence="2" id="KW-0813">Transport</keyword>